<dbReference type="Proteomes" id="UP000236893">
    <property type="component" value="Unassembled WGS sequence"/>
</dbReference>
<dbReference type="Gene3D" id="1.20.120.450">
    <property type="entry name" value="dinb family like domain"/>
    <property type="match status" value="1"/>
</dbReference>
<accession>A0A2S5A5T0</accession>
<reference evidence="1 2" key="1">
    <citation type="submission" date="2018-01" db="EMBL/GenBank/DDBJ databases">
        <authorList>
            <person name="Gaut B.S."/>
            <person name="Morton B.R."/>
            <person name="Clegg M.T."/>
            <person name="Duvall M.R."/>
        </authorList>
    </citation>
    <scope>NUCLEOTIDE SEQUENCE [LARGE SCALE GENOMIC DNA]</scope>
    <source>
        <strain evidence="1 2">HR-AV</strain>
    </source>
</reference>
<comment type="caution">
    <text evidence="1">The sequence shown here is derived from an EMBL/GenBank/DDBJ whole genome shotgun (WGS) entry which is preliminary data.</text>
</comment>
<protein>
    <recommendedName>
        <fullName evidence="3">DinB family protein</fullName>
    </recommendedName>
</protein>
<name>A0A2S5A5T0_9SPHI</name>
<dbReference type="OrthoDB" id="979560at2"/>
<sequence length="170" mass="19786">METLTVKDSRMYALITLHDMHTKFYHSVLVDISEEDAQNRLGTKANHVAWLAGSLVNERYELAKLFDPASVEKIRKTASYELFKDHKGIQENTAYPALADYKNDWDAISPVLKSLLENISTEKLDSLFEMPEMSMPYYDLITFMTHRESYCIGQIALWRRLLGYEAMKYM</sequence>
<dbReference type="InterPro" id="IPR034660">
    <property type="entry name" value="DinB/YfiT-like"/>
</dbReference>
<dbReference type="SUPFAM" id="SSF109854">
    <property type="entry name" value="DinB/YfiT-like putative metalloenzymes"/>
    <property type="match status" value="1"/>
</dbReference>
<keyword evidence="2" id="KW-1185">Reference proteome</keyword>
<evidence type="ECO:0000313" key="1">
    <source>
        <dbReference type="EMBL" id="POY37938.1"/>
    </source>
</evidence>
<dbReference type="AlphaFoldDB" id="A0A2S5A5T0"/>
<organism evidence="1 2">
    <name type="scientific">Solitalea longa</name>
    <dbReference type="NCBI Taxonomy" id="2079460"/>
    <lineage>
        <taxon>Bacteria</taxon>
        <taxon>Pseudomonadati</taxon>
        <taxon>Bacteroidota</taxon>
        <taxon>Sphingobacteriia</taxon>
        <taxon>Sphingobacteriales</taxon>
        <taxon>Sphingobacteriaceae</taxon>
        <taxon>Solitalea</taxon>
    </lineage>
</organism>
<dbReference type="RefSeq" id="WP_103788069.1">
    <property type="nucleotide sequence ID" value="NZ_PQVF01000003.1"/>
</dbReference>
<proteinExistence type="predicted"/>
<gene>
    <name evidence="1" type="ORF">C3K47_05290</name>
</gene>
<evidence type="ECO:0000313" key="2">
    <source>
        <dbReference type="Proteomes" id="UP000236893"/>
    </source>
</evidence>
<evidence type="ECO:0008006" key="3">
    <source>
        <dbReference type="Google" id="ProtNLM"/>
    </source>
</evidence>
<dbReference type="EMBL" id="PQVF01000003">
    <property type="protein sequence ID" value="POY37938.1"/>
    <property type="molecule type" value="Genomic_DNA"/>
</dbReference>